<dbReference type="InterPro" id="IPR013325">
    <property type="entry name" value="RNA_pol_sigma_r2"/>
</dbReference>
<dbReference type="CDD" id="cd06171">
    <property type="entry name" value="Sigma70_r4"/>
    <property type="match status" value="1"/>
</dbReference>
<dbReference type="SUPFAM" id="SSF88659">
    <property type="entry name" value="Sigma3 and sigma4 domains of RNA polymerase sigma factors"/>
    <property type="match status" value="1"/>
</dbReference>
<proteinExistence type="inferred from homology"/>
<dbReference type="Proteomes" id="UP001058236">
    <property type="component" value="Chromosome"/>
</dbReference>
<accession>A0ABY5F040</accession>
<dbReference type="Pfam" id="PF08281">
    <property type="entry name" value="Sigma70_r4_2"/>
    <property type="match status" value="1"/>
</dbReference>
<feature type="domain" description="RNA polymerase sigma factor 70 region 4 type 2" evidence="7">
    <location>
        <begin position="127"/>
        <end position="179"/>
    </location>
</feature>
<keyword evidence="2" id="KW-0805">Transcription regulation</keyword>
<comment type="similarity">
    <text evidence="1">Belongs to the sigma-70 factor family. ECF subfamily.</text>
</comment>
<dbReference type="EMBL" id="CP101397">
    <property type="protein sequence ID" value="UTR77548.1"/>
    <property type="molecule type" value="Genomic_DNA"/>
</dbReference>
<dbReference type="PANTHER" id="PTHR43133:SF8">
    <property type="entry name" value="RNA POLYMERASE SIGMA FACTOR HI_1459-RELATED"/>
    <property type="match status" value="1"/>
</dbReference>
<dbReference type="NCBIfam" id="TIGR02937">
    <property type="entry name" value="sigma70-ECF"/>
    <property type="match status" value="1"/>
</dbReference>
<dbReference type="InterPro" id="IPR013249">
    <property type="entry name" value="RNA_pol_sigma70_r4_t2"/>
</dbReference>
<dbReference type="InterPro" id="IPR014284">
    <property type="entry name" value="RNA_pol_sigma-70_dom"/>
</dbReference>
<organism evidence="8 9">
    <name type="scientific">Streptomyces cavourensis</name>
    <dbReference type="NCBI Taxonomy" id="67258"/>
    <lineage>
        <taxon>Bacteria</taxon>
        <taxon>Bacillati</taxon>
        <taxon>Actinomycetota</taxon>
        <taxon>Actinomycetes</taxon>
        <taxon>Kitasatosporales</taxon>
        <taxon>Streptomycetaceae</taxon>
        <taxon>Streptomyces</taxon>
    </lineage>
</organism>
<dbReference type="Gene3D" id="1.10.10.10">
    <property type="entry name" value="Winged helix-like DNA-binding domain superfamily/Winged helix DNA-binding domain"/>
    <property type="match status" value="1"/>
</dbReference>
<evidence type="ECO:0000256" key="2">
    <source>
        <dbReference type="ARBA" id="ARBA00023015"/>
    </source>
</evidence>
<dbReference type="SUPFAM" id="SSF88946">
    <property type="entry name" value="Sigma2 domain of RNA polymerase sigma factors"/>
    <property type="match status" value="1"/>
</dbReference>
<feature type="domain" description="RNA polymerase sigma-70 region 2" evidence="6">
    <location>
        <begin position="23"/>
        <end position="94"/>
    </location>
</feature>
<keyword evidence="5" id="KW-0804">Transcription</keyword>
<dbReference type="Gene3D" id="1.10.1740.10">
    <property type="match status" value="1"/>
</dbReference>
<dbReference type="InterPro" id="IPR036388">
    <property type="entry name" value="WH-like_DNA-bd_sf"/>
</dbReference>
<dbReference type="InterPro" id="IPR013324">
    <property type="entry name" value="RNA_pol_sigma_r3/r4-like"/>
</dbReference>
<dbReference type="Pfam" id="PF04542">
    <property type="entry name" value="Sigma70_r2"/>
    <property type="match status" value="1"/>
</dbReference>
<reference evidence="8" key="1">
    <citation type="submission" date="2022-07" db="EMBL/GenBank/DDBJ databases">
        <title>Genomic of Streptomyces cavourensis F2.</title>
        <authorList>
            <person name="Hu S."/>
            <person name="Liang W."/>
        </authorList>
    </citation>
    <scope>NUCLEOTIDE SEQUENCE</scope>
    <source>
        <strain evidence="8">F2</strain>
    </source>
</reference>
<dbReference type="InterPro" id="IPR007627">
    <property type="entry name" value="RNA_pol_sigma70_r2"/>
</dbReference>
<evidence type="ECO:0000313" key="8">
    <source>
        <dbReference type="EMBL" id="UTR77548.1"/>
    </source>
</evidence>
<keyword evidence="4" id="KW-0238">DNA-binding</keyword>
<gene>
    <name evidence="8" type="ORF">NLU04_03315</name>
</gene>
<dbReference type="PANTHER" id="PTHR43133">
    <property type="entry name" value="RNA POLYMERASE ECF-TYPE SIGMA FACTO"/>
    <property type="match status" value="1"/>
</dbReference>
<evidence type="ECO:0000256" key="3">
    <source>
        <dbReference type="ARBA" id="ARBA00023082"/>
    </source>
</evidence>
<protein>
    <submittedName>
        <fullName evidence="8">RNA polymerase sigma factor</fullName>
    </submittedName>
</protein>
<keyword evidence="3" id="KW-0731">Sigma factor</keyword>
<name>A0ABY5F040_9ACTN</name>
<evidence type="ECO:0000256" key="4">
    <source>
        <dbReference type="ARBA" id="ARBA00023125"/>
    </source>
</evidence>
<evidence type="ECO:0000256" key="5">
    <source>
        <dbReference type="ARBA" id="ARBA00023163"/>
    </source>
</evidence>
<evidence type="ECO:0000259" key="6">
    <source>
        <dbReference type="Pfam" id="PF04542"/>
    </source>
</evidence>
<keyword evidence="9" id="KW-1185">Reference proteome</keyword>
<evidence type="ECO:0000259" key="7">
    <source>
        <dbReference type="Pfam" id="PF08281"/>
    </source>
</evidence>
<dbReference type="InterPro" id="IPR039425">
    <property type="entry name" value="RNA_pol_sigma-70-like"/>
</dbReference>
<sequence length="192" mass="21175">MDEMPLQVPELLAVDLDRGFAELVRSHGGVVYSVLLRLSGSSRDVEDLVQDTFLRAYTALSGYAPERRGALQPRAWLLAIGTNVWRNHVRTLTRRPVAESGVDVGELPLTDGGPGPEQRAEHVAERERLVAALAELPERYRVPVVLRHIAELGYAEIAELLGCPVGTVKAQVSRGLAALREMPRLTQEEVIR</sequence>
<evidence type="ECO:0000256" key="1">
    <source>
        <dbReference type="ARBA" id="ARBA00010641"/>
    </source>
</evidence>
<evidence type="ECO:0000313" key="9">
    <source>
        <dbReference type="Proteomes" id="UP001058236"/>
    </source>
</evidence>